<dbReference type="CDD" id="cd00093">
    <property type="entry name" value="HTH_XRE"/>
    <property type="match status" value="1"/>
</dbReference>
<dbReference type="InterPro" id="IPR043917">
    <property type="entry name" value="DUF5753"/>
</dbReference>
<evidence type="ECO:0000313" key="2">
    <source>
        <dbReference type="EMBL" id="MFC5829515.1"/>
    </source>
</evidence>
<keyword evidence="3" id="KW-1185">Reference proteome</keyword>
<dbReference type="Proteomes" id="UP001596058">
    <property type="component" value="Unassembled WGS sequence"/>
</dbReference>
<gene>
    <name evidence="2" type="ORF">ACFPZ3_37115</name>
</gene>
<accession>A0ABW1CX03</accession>
<protein>
    <submittedName>
        <fullName evidence="2">Helix-turn-helix domain-containing protein</fullName>
    </submittedName>
</protein>
<comment type="caution">
    <text evidence="2">The sequence shown here is derived from an EMBL/GenBank/DDBJ whole genome shotgun (WGS) entry which is preliminary data.</text>
</comment>
<sequence>MRHQEGRLSAVPNADPELALKAPKAEFGIHLRKYRKVARKRQRDLAAMLGWSVSKISMVERGERPADEAFARAADGALDAAGELFARWRETIEHSTRWPVWLARLAEIEQQADTLRLWQPLIVPGMLQTPEYARAIFCGKPATIPEEVEQNVAARMERQRVLYRDNGPTVWVILDEVVLGRPIGSETVMAEQMAYLAAMDEHPRINVRVLPHSSWLTTGLQGAFVLASGPGMPDMAYLESITLSQVTADAERIREIKSRYEMLHNEALPRRASLQLIGEMSEKWTN</sequence>
<feature type="domain" description="HTH cro/C1-type" evidence="1">
    <location>
        <begin position="31"/>
        <end position="84"/>
    </location>
</feature>
<dbReference type="InterPro" id="IPR001387">
    <property type="entry name" value="Cro/C1-type_HTH"/>
</dbReference>
<dbReference type="Pfam" id="PF19054">
    <property type="entry name" value="DUF5753"/>
    <property type="match status" value="1"/>
</dbReference>
<proteinExistence type="predicted"/>
<name>A0ABW1CX03_9ACTN</name>
<dbReference type="RefSeq" id="WP_379518994.1">
    <property type="nucleotide sequence ID" value="NZ_JBHSPA010000045.1"/>
</dbReference>
<evidence type="ECO:0000259" key="1">
    <source>
        <dbReference type="PROSITE" id="PS50943"/>
    </source>
</evidence>
<reference evidence="3" key="1">
    <citation type="journal article" date="2019" name="Int. J. Syst. Evol. Microbiol.">
        <title>The Global Catalogue of Microorganisms (GCM) 10K type strain sequencing project: providing services to taxonomists for standard genome sequencing and annotation.</title>
        <authorList>
            <consortium name="The Broad Institute Genomics Platform"/>
            <consortium name="The Broad Institute Genome Sequencing Center for Infectious Disease"/>
            <person name="Wu L."/>
            <person name="Ma J."/>
        </authorList>
    </citation>
    <scope>NUCLEOTIDE SEQUENCE [LARGE SCALE GENOMIC DNA]</scope>
    <source>
        <strain evidence="3">CCUG 53903</strain>
    </source>
</reference>
<dbReference type="SMART" id="SM00530">
    <property type="entry name" value="HTH_XRE"/>
    <property type="match status" value="1"/>
</dbReference>
<dbReference type="Gene3D" id="1.10.260.40">
    <property type="entry name" value="lambda repressor-like DNA-binding domains"/>
    <property type="match status" value="1"/>
</dbReference>
<dbReference type="InterPro" id="IPR010982">
    <property type="entry name" value="Lambda_DNA-bd_dom_sf"/>
</dbReference>
<dbReference type="SUPFAM" id="SSF47413">
    <property type="entry name" value="lambda repressor-like DNA-binding domains"/>
    <property type="match status" value="1"/>
</dbReference>
<dbReference type="Pfam" id="PF13560">
    <property type="entry name" value="HTH_31"/>
    <property type="match status" value="1"/>
</dbReference>
<evidence type="ECO:0000313" key="3">
    <source>
        <dbReference type="Proteomes" id="UP001596058"/>
    </source>
</evidence>
<dbReference type="PROSITE" id="PS50943">
    <property type="entry name" value="HTH_CROC1"/>
    <property type="match status" value="1"/>
</dbReference>
<dbReference type="EMBL" id="JBHSPA010000045">
    <property type="protein sequence ID" value="MFC5829515.1"/>
    <property type="molecule type" value="Genomic_DNA"/>
</dbReference>
<organism evidence="2 3">
    <name type="scientific">Nonomuraea insulae</name>
    <dbReference type="NCBI Taxonomy" id="1616787"/>
    <lineage>
        <taxon>Bacteria</taxon>
        <taxon>Bacillati</taxon>
        <taxon>Actinomycetota</taxon>
        <taxon>Actinomycetes</taxon>
        <taxon>Streptosporangiales</taxon>
        <taxon>Streptosporangiaceae</taxon>
        <taxon>Nonomuraea</taxon>
    </lineage>
</organism>